<dbReference type="AlphaFoldDB" id="A0A1I4KNV7"/>
<gene>
    <name evidence="2" type="ORF">SAMN04487943_10456</name>
</gene>
<feature type="compositionally biased region" description="Polar residues" evidence="1">
    <location>
        <begin position="23"/>
        <end position="32"/>
    </location>
</feature>
<organism evidence="2 3">
    <name type="scientific">Gracilibacillus orientalis</name>
    <dbReference type="NCBI Taxonomy" id="334253"/>
    <lineage>
        <taxon>Bacteria</taxon>
        <taxon>Bacillati</taxon>
        <taxon>Bacillota</taxon>
        <taxon>Bacilli</taxon>
        <taxon>Bacillales</taxon>
        <taxon>Bacillaceae</taxon>
        <taxon>Gracilibacillus</taxon>
    </lineage>
</organism>
<protein>
    <submittedName>
        <fullName evidence="2">Uncharacterized protein</fullName>
    </submittedName>
</protein>
<evidence type="ECO:0000313" key="2">
    <source>
        <dbReference type="EMBL" id="SFL80239.1"/>
    </source>
</evidence>
<accession>A0A1I4KNV7</accession>
<sequence length="127" mass="15675">MYQQPESYHQYNPHNPHHQNHYGQTSGHQQMDSNHHKKQMHELCNNYHLYFMQFQTMEGDTFEGIIEDIDEDSVIILIPSGDLERVEETERQYGFGYGGYPRRFRRFRRHRFPFLLLRSLFFPYYYY</sequence>
<dbReference type="EMBL" id="FOTR01000004">
    <property type="protein sequence ID" value="SFL80239.1"/>
    <property type="molecule type" value="Genomic_DNA"/>
</dbReference>
<keyword evidence="3" id="KW-1185">Reference proteome</keyword>
<dbReference type="OrthoDB" id="2943863at2"/>
<evidence type="ECO:0000256" key="1">
    <source>
        <dbReference type="SAM" id="MobiDB-lite"/>
    </source>
</evidence>
<proteinExistence type="predicted"/>
<feature type="region of interest" description="Disordered" evidence="1">
    <location>
        <begin position="1"/>
        <end position="37"/>
    </location>
</feature>
<name>A0A1I4KNV7_9BACI</name>
<dbReference type="Proteomes" id="UP000198565">
    <property type="component" value="Unassembled WGS sequence"/>
</dbReference>
<reference evidence="3" key="1">
    <citation type="submission" date="2016-10" db="EMBL/GenBank/DDBJ databases">
        <authorList>
            <person name="Varghese N."/>
            <person name="Submissions S."/>
        </authorList>
    </citation>
    <scope>NUCLEOTIDE SEQUENCE [LARGE SCALE GENOMIC DNA]</scope>
    <source>
        <strain evidence="3">CGMCC 1.4250</strain>
    </source>
</reference>
<dbReference type="RefSeq" id="WP_091483227.1">
    <property type="nucleotide sequence ID" value="NZ_FOTR01000004.1"/>
</dbReference>
<evidence type="ECO:0000313" key="3">
    <source>
        <dbReference type="Proteomes" id="UP000198565"/>
    </source>
</evidence>